<dbReference type="Pfam" id="PF06738">
    <property type="entry name" value="ThrE"/>
    <property type="match status" value="1"/>
</dbReference>
<evidence type="ECO:0000256" key="2">
    <source>
        <dbReference type="SAM" id="MobiDB-lite"/>
    </source>
</evidence>
<feature type="transmembrane region" description="Helical" evidence="3">
    <location>
        <begin position="408"/>
        <end position="431"/>
    </location>
</feature>
<name>A0A7W4UFU8_9CELL</name>
<evidence type="ECO:0000313" key="5">
    <source>
        <dbReference type="EMBL" id="MBB2923415.1"/>
    </source>
</evidence>
<keyword evidence="3" id="KW-1133">Transmembrane helix</keyword>
<keyword evidence="3" id="KW-0472">Membrane</keyword>
<feature type="region of interest" description="Disordered" evidence="2">
    <location>
        <begin position="1"/>
        <end position="99"/>
    </location>
</feature>
<evidence type="ECO:0000313" key="6">
    <source>
        <dbReference type="Proteomes" id="UP000518206"/>
    </source>
</evidence>
<proteinExistence type="inferred from homology"/>
<comment type="caution">
    <text evidence="5">The sequence shown here is derived from an EMBL/GenBank/DDBJ whole genome shotgun (WGS) entry which is preliminary data.</text>
</comment>
<dbReference type="PANTHER" id="PTHR31082">
    <property type="entry name" value="PHEROMONE-REGULATED MEMBRANE PROTEIN 10"/>
    <property type="match status" value="1"/>
</dbReference>
<feature type="transmembrane region" description="Helical" evidence="3">
    <location>
        <begin position="443"/>
        <end position="463"/>
    </location>
</feature>
<feature type="transmembrane region" description="Helical" evidence="3">
    <location>
        <begin position="524"/>
        <end position="546"/>
    </location>
</feature>
<feature type="transmembrane region" description="Helical" evidence="3">
    <location>
        <begin position="344"/>
        <end position="364"/>
    </location>
</feature>
<gene>
    <name evidence="5" type="ORF">FHR80_002340</name>
</gene>
<feature type="domain" description="Threonine/serine exporter-like N-terminal" evidence="4">
    <location>
        <begin position="188"/>
        <end position="428"/>
    </location>
</feature>
<feature type="compositionally biased region" description="Low complexity" evidence="2">
    <location>
        <begin position="39"/>
        <end position="99"/>
    </location>
</feature>
<dbReference type="RefSeq" id="WP_183296261.1">
    <property type="nucleotide sequence ID" value="NZ_JACHVX010000003.1"/>
</dbReference>
<protein>
    <submittedName>
        <fullName evidence="5">Uncharacterized membrane protein YjjP (DUF1212 family)</fullName>
    </submittedName>
</protein>
<dbReference type="InterPro" id="IPR010619">
    <property type="entry name" value="ThrE-like_N"/>
</dbReference>
<dbReference type="InterPro" id="IPR051361">
    <property type="entry name" value="ThrE/Ser_Exporter"/>
</dbReference>
<dbReference type="GO" id="GO:0022857">
    <property type="term" value="F:transmembrane transporter activity"/>
    <property type="evidence" value="ECO:0007669"/>
    <property type="project" value="InterPro"/>
</dbReference>
<feature type="transmembrane region" description="Helical" evidence="3">
    <location>
        <begin position="123"/>
        <end position="144"/>
    </location>
</feature>
<accession>A0A7W4UFU8</accession>
<feature type="transmembrane region" description="Helical" evidence="3">
    <location>
        <begin position="552"/>
        <end position="580"/>
    </location>
</feature>
<sequence>MTASPTDLPGVTTVGAAAGPVEPATTPEPSTRPSTGDVTQTAEPSPEPTATPDEGATAPAPEPTASASPTGPTTTAPATPAPSSTPTATPTEAPVEAPVPVPTSIAPVWTDQPAVAASTIPTGALVTAVLVLVVVLAAITLALLGRRRRPAVVPPGDALAAAGPVPVGAPVPPHSPVDDAGRRAETVRFLMVLGEAMIDSSVPVAQVTQTLERVAAVNDAADVEIVALPTALLVSVPGGTHPQTAASSTGVRQLRLHQVQDVLEVAELAERGDLTPAEGTARVRAAVDAPPLYSGPLRVLGYMGVSAGLAMILGGSLVDVLAAAALGTVIAGALVAGTRVAGAYQALLVLGCAFVVSVAVFLLSRTGADVGMLAPLVAPLVSFLPGALLTTAAIDLATRQMVAGSARLAAGGMQLVLLALGVTTAAALVGVPASDVGSAPYHPLGWAGPWVGVAVYGVGVVLHHSARRSALPWILLVLTVAYAGQVLGGLVFGGVFSAFVGALLMTLVAMYASTRPTGPPTLVGFLPGFWLLVPGALGLVGVTSVLGDDTRALTTVVTAATTMVAISLGVLAGLALGTALRHRGGVLARS</sequence>
<reference evidence="5 6" key="1">
    <citation type="submission" date="2020-08" db="EMBL/GenBank/DDBJ databases">
        <title>The Agave Microbiome: Exploring the role of microbial communities in plant adaptations to desert environments.</title>
        <authorList>
            <person name="Partida-Martinez L.P."/>
        </authorList>
    </citation>
    <scope>NUCLEOTIDE SEQUENCE [LARGE SCALE GENOMIC DNA]</scope>
    <source>
        <strain evidence="5 6">RAS26</strain>
    </source>
</reference>
<feature type="transmembrane region" description="Helical" evidence="3">
    <location>
        <begin position="494"/>
        <end position="512"/>
    </location>
</feature>
<keyword evidence="3" id="KW-0812">Transmembrane</keyword>
<reference evidence="5 6" key="2">
    <citation type="submission" date="2020-08" db="EMBL/GenBank/DDBJ databases">
        <authorList>
            <person name="Partida-Martinez L."/>
            <person name="Huntemann M."/>
            <person name="Clum A."/>
            <person name="Wang J."/>
            <person name="Palaniappan K."/>
            <person name="Ritter S."/>
            <person name="Chen I.-M."/>
            <person name="Stamatis D."/>
            <person name="Reddy T."/>
            <person name="O'Malley R."/>
            <person name="Daum C."/>
            <person name="Shapiro N."/>
            <person name="Ivanova N."/>
            <person name="Kyrpides N."/>
            <person name="Woyke T."/>
        </authorList>
    </citation>
    <scope>NUCLEOTIDE SEQUENCE [LARGE SCALE GENOMIC DNA]</scope>
    <source>
        <strain evidence="5 6">RAS26</strain>
    </source>
</reference>
<dbReference type="Proteomes" id="UP000518206">
    <property type="component" value="Unassembled WGS sequence"/>
</dbReference>
<feature type="transmembrane region" description="Helical" evidence="3">
    <location>
        <begin position="320"/>
        <end position="337"/>
    </location>
</feature>
<evidence type="ECO:0000256" key="1">
    <source>
        <dbReference type="ARBA" id="ARBA00034125"/>
    </source>
</evidence>
<organism evidence="5 6">
    <name type="scientific">Cellulomonas cellasea</name>
    <dbReference type="NCBI Taxonomy" id="43670"/>
    <lineage>
        <taxon>Bacteria</taxon>
        <taxon>Bacillati</taxon>
        <taxon>Actinomycetota</taxon>
        <taxon>Actinomycetes</taxon>
        <taxon>Micrococcales</taxon>
        <taxon>Cellulomonadaceae</taxon>
        <taxon>Cellulomonas</taxon>
    </lineage>
</organism>
<feature type="transmembrane region" description="Helical" evidence="3">
    <location>
        <begin position="376"/>
        <end position="396"/>
    </location>
</feature>
<comment type="similarity">
    <text evidence="1">Belongs to the ThrE exporter (TC 2.A.79) family.</text>
</comment>
<dbReference type="AlphaFoldDB" id="A0A7W4UFU8"/>
<evidence type="ECO:0000256" key="3">
    <source>
        <dbReference type="SAM" id="Phobius"/>
    </source>
</evidence>
<dbReference type="PANTHER" id="PTHR31082:SF4">
    <property type="entry name" value="PHEROMONE-REGULATED MEMBRANE PROTEIN 10"/>
    <property type="match status" value="1"/>
</dbReference>
<evidence type="ECO:0000259" key="4">
    <source>
        <dbReference type="Pfam" id="PF06738"/>
    </source>
</evidence>
<feature type="compositionally biased region" description="Polar residues" evidence="2">
    <location>
        <begin position="27"/>
        <end position="38"/>
    </location>
</feature>
<dbReference type="EMBL" id="JACHVX010000003">
    <property type="protein sequence ID" value="MBB2923415.1"/>
    <property type="molecule type" value="Genomic_DNA"/>
</dbReference>